<dbReference type="Proteomes" id="UP000198379">
    <property type="component" value="Unassembled WGS sequence"/>
</dbReference>
<evidence type="ECO:0000256" key="1">
    <source>
        <dbReference type="SAM" id="MobiDB-lite"/>
    </source>
</evidence>
<feature type="region of interest" description="Disordered" evidence="1">
    <location>
        <begin position="196"/>
        <end position="240"/>
    </location>
</feature>
<dbReference type="CDD" id="cd20741">
    <property type="entry name" value="PoNe_HINT_TF-like"/>
    <property type="match status" value="1"/>
</dbReference>
<dbReference type="EMBL" id="FZNY01000004">
    <property type="protein sequence ID" value="SNR93310.1"/>
    <property type="molecule type" value="Genomic_DNA"/>
</dbReference>
<proteinExistence type="predicted"/>
<name>A0A239ACJ5_9FLAO</name>
<evidence type="ECO:0000313" key="3">
    <source>
        <dbReference type="Proteomes" id="UP000198379"/>
    </source>
</evidence>
<gene>
    <name evidence="2" type="ORF">SAMN06265376_104327</name>
</gene>
<keyword evidence="3" id="KW-1185">Reference proteome</keyword>
<accession>A0A239ACJ5</accession>
<evidence type="ECO:0000313" key="2">
    <source>
        <dbReference type="EMBL" id="SNR93310.1"/>
    </source>
</evidence>
<dbReference type="OrthoDB" id="1375493at2"/>
<dbReference type="RefSeq" id="WP_143337142.1">
    <property type="nucleotide sequence ID" value="NZ_BMEP01000007.1"/>
</dbReference>
<dbReference type="AlphaFoldDB" id="A0A239ACJ5"/>
<sequence length="738" mass="81653">MSKNVGFWRTRIFLVLTVMTLFVCCQKDDASFTSLEGHLHEHLQTTTTTVSLDEIPEVADYLSTLGDHKGSFIIEKSIDSNNRSSESDLVIGTLQTREIIEVTDQYDRKNHTFLLTSIENTNTTVTSTFNLVVQESSTGLFSYIVEYRPDEGWIPNYRDTQDFSTFSGEIIHYSITGRYIAKLNLIDGVAINGETRSPCSDDGNPNGGGGNDGGNDGSPGPGDGDGGGNGDNPPPDPDVSADLKWLCVWRQFLHNEPSECNNPSMGGSWVIVITYGDKSVEDTVRCPDDLPELPEVCYDDYGDPCPNQCDPSGNGCAEAPPEDQPDNTNTTIGILFDDDLIFAISEYLESPLTNEQENYLIQNSDIAEEFLEYLQNNFSDSEKANYARVLLTITTNVEESPTWIPNSGVFKNRQALSYTHTYNPPDTDGTMFLLENGSVLYESVHYRAINPEDLSTIAPTDGPLQDNYHYVYDYNSNDWYEYLLPTQNFDCLSCDIEAFFQAVIENGGVVLGRYILPIEDILIVITGEDFDGVEQSRAVAGILILVDIVPGSDLVKLIRLTKYGDEVIEATQAVIRYLDEIASTQKRVVENVLEGVIDLNANGNTRRKGNFGEMVTDVDFASNGYEPLHVRITNIDQPLGPGIDGIFKNPQTGEFLIVESKYNTSTLGNTIDGKQMSDSWILGLNSGNNRLIQEVGQELGEEIMDAGYTRVISRVLPDGSQVYSELNELGNIIGVWIP</sequence>
<protein>
    <submittedName>
        <fullName evidence="2">Uncharacterized protein</fullName>
    </submittedName>
</protein>
<reference evidence="2 3" key="1">
    <citation type="submission" date="2017-06" db="EMBL/GenBank/DDBJ databases">
        <authorList>
            <person name="Kim H.J."/>
            <person name="Triplett B.A."/>
        </authorList>
    </citation>
    <scope>NUCLEOTIDE SEQUENCE [LARGE SCALE GENOMIC DNA]</scope>
    <source>
        <strain evidence="2 3">DSM 25597</strain>
    </source>
</reference>
<feature type="compositionally biased region" description="Gly residues" evidence="1">
    <location>
        <begin position="205"/>
        <end position="230"/>
    </location>
</feature>
<organism evidence="2 3">
    <name type="scientific">Dokdonia pacifica</name>
    <dbReference type="NCBI Taxonomy" id="1627892"/>
    <lineage>
        <taxon>Bacteria</taxon>
        <taxon>Pseudomonadati</taxon>
        <taxon>Bacteroidota</taxon>
        <taxon>Flavobacteriia</taxon>
        <taxon>Flavobacteriales</taxon>
        <taxon>Flavobacteriaceae</taxon>
        <taxon>Dokdonia</taxon>
    </lineage>
</organism>